<dbReference type="Proteomes" id="UP000095143">
    <property type="component" value="Unassembled WGS sequence"/>
</dbReference>
<feature type="domain" description="ABC-three component systems C-terminal" evidence="2">
    <location>
        <begin position="580"/>
        <end position="749"/>
    </location>
</feature>
<name>A0A1C2ECJ9_9PSED</name>
<dbReference type="OrthoDB" id="6951455at2"/>
<dbReference type="AlphaFoldDB" id="A0A1C2ECJ9"/>
<feature type="compositionally biased region" description="Low complexity" evidence="1">
    <location>
        <begin position="524"/>
        <end position="539"/>
    </location>
</feature>
<accession>A0A1C2ECJ9</accession>
<dbReference type="InterPro" id="IPR046870">
    <property type="entry name" value="ABC-3C_CTD3"/>
</dbReference>
<reference evidence="3 4" key="1">
    <citation type="submission" date="2016-08" db="EMBL/GenBank/DDBJ databases">
        <title>Whole genome sequence of Pseudomonas graminis strain UASWS1507, a potential biological control agent for agriculture.</title>
        <authorList>
            <person name="Crovadore J."/>
            <person name="Calmin G."/>
            <person name="Chablais R."/>
            <person name="Cochard B."/>
            <person name="Lefort F."/>
        </authorList>
    </citation>
    <scope>NUCLEOTIDE SEQUENCE [LARGE SCALE GENOMIC DNA]</scope>
    <source>
        <strain evidence="3 4">UASWS1507</strain>
    </source>
</reference>
<comment type="caution">
    <text evidence="3">The sequence shown here is derived from an EMBL/GenBank/DDBJ whole genome shotgun (WGS) entry which is preliminary data.</text>
</comment>
<gene>
    <name evidence="3" type="ORF">BBI10_04005</name>
</gene>
<protein>
    <submittedName>
        <fullName evidence="3">ATPase</fullName>
    </submittedName>
</protein>
<evidence type="ECO:0000259" key="2">
    <source>
        <dbReference type="Pfam" id="PF20395"/>
    </source>
</evidence>
<feature type="region of interest" description="Disordered" evidence="1">
    <location>
        <begin position="518"/>
        <end position="539"/>
    </location>
</feature>
<evidence type="ECO:0000313" key="4">
    <source>
        <dbReference type="Proteomes" id="UP000095143"/>
    </source>
</evidence>
<dbReference type="Pfam" id="PF20395">
    <property type="entry name" value="CTD3"/>
    <property type="match status" value="1"/>
</dbReference>
<dbReference type="RefSeq" id="WP_065986993.1">
    <property type="nucleotide sequence ID" value="NZ_MDEN01000053.1"/>
</dbReference>
<organism evidence="3 4">
    <name type="scientific">Pseudomonas graminis</name>
    <dbReference type="NCBI Taxonomy" id="158627"/>
    <lineage>
        <taxon>Bacteria</taxon>
        <taxon>Pseudomonadati</taxon>
        <taxon>Pseudomonadota</taxon>
        <taxon>Gammaproteobacteria</taxon>
        <taxon>Pseudomonadales</taxon>
        <taxon>Pseudomonadaceae</taxon>
        <taxon>Pseudomonas</taxon>
    </lineage>
</organism>
<evidence type="ECO:0000313" key="3">
    <source>
        <dbReference type="EMBL" id="OCX24792.1"/>
    </source>
</evidence>
<proteinExistence type="predicted"/>
<dbReference type="EMBL" id="MDEN01000053">
    <property type="protein sequence ID" value="OCX24792.1"/>
    <property type="molecule type" value="Genomic_DNA"/>
</dbReference>
<evidence type="ECO:0000256" key="1">
    <source>
        <dbReference type="SAM" id="MobiDB-lite"/>
    </source>
</evidence>
<sequence length="800" mass="89108">MAEEEISLISPEEEAKVRADKTIAPDLFAMDCGQLPFERMGDAHFELLVADVYRAEYERDNDTWYDVVGRLNDGADQGRDVILFKAGVPAGVIQCKCLKKKLDLGTVIYETCKFFLYAHIRPQIAPPIGETFRYYFAAADDVATDAFEFLQGEGIKRFNDRLDAFQEACEKVFNKSKTFQKNDALNKLTPAELCAIVWQRIPTLETRALRKDSLSALVGKHPSVRNTYFKLDSDAGETLKVVRDYLASLGGTLPAGEEASLSKIRTEYISWELREGDDLNVCLIQGQDLLPFLQGMLNPKSGTLKEVFGSRPIVVTAGSAAATPAQWLEINELVEAYPSPLVLLVGCGAVTGLQLNAWRVADNISWIDPLWEPASAQDYRAGWCWVTNGAEGEISCHVLVETAPKDPTLDHGSFSLRLAFKDMIIWPTLGDDFVNPASNRNSHLRRLIASQAEDKFKRPNLVLASQHIDDLMDVVTSLADYHARRLISPVAIASANSARLQNCKLQLHSATGIFPATETDLNTRSSPPSMQPPSRVMRRSTSGSLTLTLSWGTNIFLKRVRGHRLQAGGITCDLMPSAVELHELFDRHPPSSYYIPEVRDQLAILDDLIEQGGLKDSQSFAYQTRHGVAPEKAFSLEDLAASGKYVMKAVCALSYLKSHGSAKWITEPGSKGHLQLSTPSEGEYNVLAWTNDDYLVRQMTVELYEWARDTANHPHLVVFANAEGKIKDQKLGELKNESEERLDFTTGPRQRGSFTDVSMVNRVYVFPLDEVHSCCDEEETMAVEDFLDDIATRRKTLDAQ</sequence>